<dbReference type="SUPFAM" id="SSF52540">
    <property type="entry name" value="P-loop containing nucleoside triphosphate hydrolases"/>
    <property type="match status" value="2"/>
</dbReference>
<dbReference type="InterPro" id="IPR011527">
    <property type="entry name" value="ABC1_TM_dom"/>
</dbReference>
<feature type="transmembrane region" description="Helical" evidence="31">
    <location>
        <begin position="281"/>
        <end position="303"/>
    </location>
</feature>
<dbReference type="PROSITE" id="PS50929">
    <property type="entry name" value="ABC_TM1F"/>
    <property type="match status" value="2"/>
</dbReference>
<evidence type="ECO:0000256" key="14">
    <source>
        <dbReference type="ARBA" id="ARBA00022840"/>
    </source>
</evidence>
<evidence type="ECO:0000256" key="26">
    <source>
        <dbReference type="ARBA" id="ARBA00052708"/>
    </source>
</evidence>
<feature type="transmembrane region" description="Helical" evidence="31">
    <location>
        <begin position="1076"/>
        <end position="1097"/>
    </location>
</feature>
<dbReference type="CDD" id="cd03244">
    <property type="entry name" value="ABCC_MRP_domain2"/>
    <property type="match status" value="1"/>
</dbReference>
<evidence type="ECO:0000256" key="20">
    <source>
        <dbReference type="ARBA" id="ARBA00023769"/>
    </source>
</evidence>
<feature type="domain" description="ABC transmembrane type-1" evidence="33">
    <location>
        <begin position="147"/>
        <end position="426"/>
    </location>
</feature>
<evidence type="ECO:0000256" key="17">
    <source>
        <dbReference type="ARBA" id="ARBA00023034"/>
    </source>
</evidence>
<dbReference type="InterPro" id="IPR050173">
    <property type="entry name" value="ABC_transporter_C-like"/>
</dbReference>
<dbReference type="CDD" id="cd18592">
    <property type="entry name" value="ABC_6TM_MRP5_8_9_D1"/>
    <property type="match status" value="1"/>
</dbReference>
<dbReference type="CDD" id="cd03250">
    <property type="entry name" value="ABCC_MRP_domain1"/>
    <property type="match status" value="1"/>
</dbReference>
<evidence type="ECO:0000256" key="23">
    <source>
        <dbReference type="ARBA" id="ARBA00050745"/>
    </source>
</evidence>
<dbReference type="EC" id="7.6.2.2" evidence="6"/>
<evidence type="ECO:0000256" key="31">
    <source>
        <dbReference type="SAM" id="Phobius"/>
    </source>
</evidence>
<keyword evidence="11" id="KW-0677">Repeat</keyword>
<feature type="region of interest" description="Disordered" evidence="30">
    <location>
        <begin position="777"/>
        <end position="802"/>
    </location>
</feature>
<feature type="domain" description="ABC transmembrane type-1" evidence="33">
    <location>
        <begin position="838"/>
        <end position="1133"/>
    </location>
</feature>
<keyword evidence="16 31" id="KW-1133">Transmembrane helix</keyword>
<keyword evidence="15" id="KW-1278">Translocase</keyword>
<comment type="similarity">
    <text evidence="5">Belongs to the ABC transporter superfamily. ABCC family. Conjugate transporter (TC 3.A.1.208) subfamily.</text>
</comment>
<reference evidence="34" key="1">
    <citation type="submission" date="2025-08" db="UniProtKB">
        <authorList>
            <consortium name="Ensembl"/>
        </authorList>
    </citation>
    <scope>IDENTIFICATION</scope>
</reference>
<comment type="catalytic activity">
    <reaction evidence="26">
        <text>N-acetyl-L-aspartate(in) + ATP + H2O = N-acetyl-L-aspartate(out) + ADP + phosphate + H(+)</text>
        <dbReference type="Rhea" id="RHEA:66744"/>
        <dbReference type="ChEBI" id="CHEBI:15377"/>
        <dbReference type="ChEBI" id="CHEBI:15378"/>
        <dbReference type="ChEBI" id="CHEBI:16953"/>
        <dbReference type="ChEBI" id="CHEBI:30616"/>
        <dbReference type="ChEBI" id="CHEBI:43474"/>
        <dbReference type="ChEBI" id="CHEBI:456216"/>
    </reaction>
    <physiologicalReaction direction="left-to-right" evidence="26">
        <dbReference type="Rhea" id="RHEA:66745"/>
    </physiologicalReaction>
</comment>
<dbReference type="InterPro" id="IPR027417">
    <property type="entry name" value="P-loop_NTPase"/>
</dbReference>
<keyword evidence="35" id="KW-1185">Reference proteome</keyword>
<dbReference type="SMART" id="SM00382">
    <property type="entry name" value="AAA"/>
    <property type="match status" value="2"/>
</dbReference>
<keyword evidence="13" id="KW-0967">Endosome</keyword>
<dbReference type="Ensembl" id="ENSPKIT00000028648.1">
    <property type="protein sequence ID" value="ENSPKIP00000004662.1"/>
    <property type="gene ID" value="ENSPKIG00000021543.1"/>
</dbReference>
<accession>A0A3B3QD62</accession>
<comment type="catalytic activity">
    <reaction evidence="27">
        <text>3',5'-cyclic GMP(in) + ATP + H2O = 3',5'-cyclic GMP(out) + ADP + phosphate + H(+)</text>
        <dbReference type="Rhea" id="RHEA:66188"/>
        <dbReference type="ChEBI" id="CHEBI:15377"/>
        <dbReference type="ChEBI" id="CHEBI:15378"/>
        <dbReference type="ChEBI" id="CHEBI:30616"/>
        <dbReference type="ChEBI" id="CHEBI:43474"/>
        <dbReference type="ChEBI" id="CHEBI:57746"/>
        <dbReference type="ChEBI" id="CHEBI:456216"/>
    </reaction>
    <physiologicalReaction direction="left-to-right" evidence="27">
        <dbReference type="Rhea" id="RHEA:66189"/>
    </physiologicalReaction>
</comment>
<dbReference type="SUPFAM" id="SSF90123">
    <property type="entry name" value="ABC transporter transmembrane region"/>
    <property type="match status" value="2"/>
</dbReference>
<comment type="catalytic activity">
    <reaction evidence="24">
        <text>3',5'-cyclic AMP(in) + ATP + H2O = 3',5'-cyclic AMP(out) + ADP + phosphate + H(+)</text>
        <dbReference type="Rhea" id="RHEA:66184"/>
        <dbReference type="ChEBI" id="CHEBI:15377"/>
        <dbReference type="ChEBI" id="CHEBI:15378"/>
        <dbReference type="ChEBI" id="CHEBI:30616"/>
        <dbReference type="ChEBI" id="CHEBI:43474"/>
        <dbReference type="ChEBI" id="CHEBI:58165"/>
        <dbReference type="ChEBI" id="CHEBI:456216"/>
    </reaction>
    <physiologicalReaction direction="left-to-right" evidence="24">
        <dbReference type="Rhea" id="RHEA:66185"/>
    </physiologicalReaction>
</comment>
<evidence type="ECO:0000256" key="9">
    <source>
        <dbReference type="ARBA" id="ARBA00022553"/>
    </source>
</evidence>
<evidence type="ECO:0000256" key="2">
    <source>
        <dbReference type="ARBA" id="ARBA00004463"/>
    </source>
</evidence>
<comment type="catalytic activity">
    <reaction evidence="22">
        <text>(2S)-2-[5-amino-1-(beta-D-ribosyl)imidazole-4-carboxamido]succinate(in) + ATP + H2O = (2S)-2-[5-amino-1-(beta-D-ribosyl)imidazole-4-carboxamido]succinate(out) + ADP + phosphate + H(+)</text>
        <dbReference type="Rhea" id="RHEA:66752"/>
        <dbReference type="ChEBI" id="CHEBI:15377"/>
        <dbReference type="ChEBI" id="CHEBI:15378"/>
        <dbReference type="ChEBI" id="CHEBI:30616"/>
        <dbReference type="ChEBI" id="CHEBI:43474"/>
        <dbReference type="ChEBI" id="CHEBI:167466"/>
        <dbReference type="ChEBI" id="CHEBI:456216"/>
    </reaction>
    <physiologicalReaction direction="left-to-right" evidence="22">
        <dbReference type="Rhea" id="RHEA:66753"/>
    </physiologicalReaction>
</comment>
<feature type="region of interest" description="Disordered" evidence="30">
    <location>
        <begin position="20"/>
        <end position="46"/>
    </location>
</feature>
<evidence type="ECO:0000313" key="35">
    <source>
        <dbReference type="Proteomes" id="UP000261540"/>
    </source>
</evidence>
<dbReference type="GO" id="GO:0008559">
    <property type="term" value="F:ABC-type xenobiotic transporter activity"/>
    <property type="evidence" value="ECO:0007669"/>
    <property type="project" value="UniProtKB-EC"/>
</dbReference>
<keyword evidence="10 31" id="KW-0812">Transmembrane</keyword>
<dbReference type="FunFam" id="3.40.50.300:FF:000605">
    <property type="entry name" value="multidrug resistance-associated protein 5 isoform X1"/>
    <property type="match status" value="1"/>
</dbReference>
<feature type="transmembrane region" description="Helical" evidence="31">
    <location>
        <begin position="889"/>
        <end position="906"/>
    </location>
</feature>
<dbReference type="GO" id="GO:0005796">
    <property type="term" value="C:Golgi lumen"/>
    <property type="evidence" value="ECO:0007669"/>
    <property type="project" value="UniProtKB-SubCell"/>
</dbReference>
<comment type="subcellular location">
    <subcellularLocation>
        <location evidence="1">Apical cell membrane</location>
        <topology evidence="1">Multi-pass membrane protein</topology>
    </subcellularLocation>
    <subcellularLocation>
        <location evidence="3">Basolateral cell membrane</location>
        <topology evidence="3">Multi-pass membrane protein</topology>
    </subcellularLocation>
    <subcellularLocation>
        <location evidence="2">Cytoplasmic granule</location>
    </subcellularLocation>
    <subcellularLocation>
        <location evidence="4">Endosome membrane</location>
    </subcellularLocation>
    <subcellularLocation>
        <location evidence="20">Golgi apparatus lumen</location>
    </subcellularLocation>
</comment>
<feature type="transmembrane region" description="Helical" evidence="31">
    <location>
        <begin position="184"/>
        <end position="209"/>
    </location>
</feature>
<dbReference type="GO" id="GO:0010008">
    <property type="term" value="C:endosome membrane"/>
    <property type="evidence" value="ECO:0007669"/>
    <property type="project" value="UniProtKB-SubCell"/>
</dbReference>
<evidence type="ECO:0000256" key="11">
    <source>
        <dbReference type="ARBA" id="ARBA00022737"/>
    </source>
</evidence>
<reference evidence="34" key="2">
    <citation type="submission" date="2025-09" db="UniProtKB">
        <authorList>
            <consortium name="Ensembl"/>
        </authorList>
    </citation>
    <scope>IDENTIFICATION</scope>
</reference>
<name>A0A3B3QD62_9TELE</name>
<evidence type="ECO:0000256" key="10">
    <source>
        <dbReference type="ARBA" id="ARBA00022692"/>
    </source>
</evidence>
<dbReference type="PROSITE" id="PS50893">
    <property type="entry name" value="ABC_TRANSPORTER_2"/>
    <property type="match status" value="2"/>
</dbReference>
<dbReference type="FunFam" id="1.20.1560.10:FF:000012">
    <property type="entry name" value="ATP binding cassette subfamily C member 5"/>
    <property type="match status" value="1"/>
</dbReference>
<evidence type="ECO:0000256" key="27">
    <source>
        <dbReference type="ARBA" id="ARBA00052963"/>
    </source>
</evidence>
<dbReference type="FunFam" id="1.20.1560.10:FF:000015">
    <property type="entry name" value="multidrug resistance-associated protein 5 isoform X1"/>
    <property type="match status" value="1"/>
</dbReference>
<evidence type="ECO:0000256" key="1">
    <source>
        <dbReference type="ARBA" id="ARBA00004424"/>
    </source>
</evidence>
<dbReference type="GO" id="GO:0016324">
    <property type="term" value="C:apical plasma membrane"/>
    <property type="evidence" value="ECO:0007669"/>
    <property type="project" value="UniProtKB-SubCell"/>
</dbReference>
<evidence type="ECO:0000256" key="15">
    <source>
        <dbReference type="ARBA" id="ARBA00022967"/>
    </source>
</evidence>
<evidence type="ECO:0000256" key="30">
    <source>
        <dbReference type="SAM" id="MobiDB-lite"/>
    </source>
</evidence>
<dbReference type="Pfam" id="PF00664">
    <property type="entry name" value="ABC_membrane"/>
    <property type="match status" value="2"/>
</dbReference>
<dbReference type="FunFam" id="3.40.50.300:FF:000074">
    <property type="entry name" value="Multidrug resistance-associated protein 5 isoform 1"/>
    <property type="match status" value="1"/>
</dbReference>
<evidence type="ECO:0000256" key="16">
    <source>
        <dbReference type="ARBA" id="ARBA00022989"/>
    </source>
</evidence>
<dbReference type="KEGG" id="pki:111835023"/>
<dbReference type="GeneTree" id="ENSGT00940000155470"/>
<keyword evidence="18 31" id="KW-0472">Membrane</keyword>
<evidence type="ECO:0000256" key="13">
    <source>
        <dbReference type="ARBA" id="ARBA00022753"/>
    </source>
</evidence>
<dbReference type="InterPro" id="IPR017871">
    <property type="entry name" value="ABC_transporter-like_CS"/>
</dbReference>
<evidence type="ECO:0000256" key="7">
    <source>
        <dbReference type="ARBA" id="ARBA00022448"/>
    </source>
</evidence>
<keyword evidence="19" id="KW-0325">Glycoprotein</keyword>
<evidence type="ECO:0000256" key="24">
    <source>
        <dbReference type="ARBA" id="ARBA00051604"/>
    </source>
</evidence>
<evidence type="ECO:0000256" key="29">
    <source>
        <dbReference type="ARBA" id="ARBA00082793"/>
    </source>
</evidence>
<comment type="catalytic activity">
    <reaction evidence="23">
        <text>N-acetyl-L-aspartyl-L-glutamate(in) + ATP + H2O = N-acetyl-L-aspartyl-L-glutamate(out) + ADP + phosphate + H(+)</text>
        <dbReference type="Rhea" id="RHEA:66728"/>
        <dbReference type="ChEBI" id="CHEBI:15377"/>
        <dbReference type="ChEBI" id="CHEBI:15378"/>
        <dbReference type="ChEBI" id="CHEBI:30616"/>
        <dbReference type="ChEBI" id="CHEBI:43474"/>
        <dbReference type="ChEBI" id="CHEBI:76931"/>
        <dbReference type="ChEBI" id="CHEBI:456216"/>
    </reaction>
    <physiologicalReaction direction="left-to-right" evidence="23">
        <dbReference type="Rhea" id="RHEA:66729"/>
    </physiologicalReaction>
</comment>
<dbReference type="PANTHER" id="PTHR24223">
    <property type="entry name" value="ATP-BINDING CASSETTE SUB-FAMILY C"/>
    <property type="match status" value="1"/>
</dbReference>
<dbReference type="STRING" id="1676925.ENSPKIP00000004662"/>
<evidence type="ECO:0000256" key="4">
    <source>
        <dbReference type="ARBA" id="ARBA00004608"/>
    </source>
</evidence>
<dbReference type="PANTHER" id="PTHR24223:SF355">
    <property type="entry name" value="MULTIDRUG RESISTANCE-ASSOCIATED PROTEIN 5"/>
    <property type="match status" value="1"/>
</dbReference>
<evidence type="ECO:0000259" key="33">
    <source>
        <dbReference type="PROSITE" id="PS50929"/>
    </source>
</evidence>
<evidence type="ECO:0000313" key="34">
    <source>
        <dbReference type="Ensembl" id="ENSPKIP00000004662.1"/>
    </source>
</evidence>
<dbReference type="InterPro" id="IPR003593">
    <property type="entry name" value="AAA+_ATPase"/>
</dbReference>
<dbReference type="GO" id="GO:0016887">
    <property type="term" value="F:ATP hydrolysis activity"/>
    <property type="evidence" value="ECO:0007669"/>
    <property type="project" value="InterPro"/>
</dbReference>
<evidence type="ECO:0000256" key="8">
    <source>
        <dbReference type="ARBA" id="ARBA00022475"/>
    </source>
</evidence>
<feature type="transmembrane region" description="Helical" evidence="31">
    <location>
        <begin position="835"/>
        <end position="858"/>
    </location>
</feature>
<sequence>MSAAFPDVLESIGRVEGLSMSFPENLPHPEEEEEEAAGARGRQRKSRYHQSLQLLKPFRRTNKNQHPVDNAGLFSFMTLQWLSPLAWRAHKKSILRLEDMWGLSCHEASETNWQRLETLWHEELKAQGRDGASLGRVFWRFCQTRMLVAIFTLLVSMTAGFAGPALLVRALLEYSQRSESHLLYGFALVGGLILVEVTRSWALAMMWAVNYRTGTRLRGAALTLAYQKALRMRSTRDMNAGELVNVCSSDGHRLYEAATAGCLLAGGPLVVLMGLGYTTCFLGPTALMGSAIFVLFCPSMMLASRLTAYFRKRCVSVTDQRVRLMNEILSSIKSIKMYCWESTFARRVQQVRTEERRILEWAGYVQSLTVGVAPVVVVIASVCTFTLHMALGYDLTAAQAFTIVAVFNSMTFALKVMPLAVRSLSEGAVAVKRFQRLLMLEDRELVSEKLEDLRNAVEFRDASLVWESPRSKGRAGVATPCTPRRTGGMERVLRKEMLSLYILSEEGKGGAEEQNGEHLLTHMEQDSPQNTVSSAGGFRPPVQRTLHRIDLRIKKGELVGICGSVGSGKSSLLSALLGQMKLLGGSVAVGGGLAYVAQQAWILNDSLRENILFGKEYEEERYRAVLESCCLYPDIAELPYGDMTEVGERGTNLSGGQRQRISLARALYSERPVLLLDDPLSAVDPHVGAHLFHSAIRGAAGSRTVLFVTHQLQYLAECDEVVLMKDGQLFKQGSHVQLMGMENEYTALFSCTQHKPGLSPTIPPSAMQTLELKNLKNKQNNTKKLRQGAPSSASRRAAPMDGQKGVQLMTAEERSAGAVSWSVYWTYIQAAGGPLAFALNIFLFLTTTGSIAFSNWWLSHWIQQGSGNISVVMGNETTVSDSMRLNPHTQYYSAIYALSMGAALLLKTVRGAIFVKCTLQAASALHDKLFQKLVHSPMAFFDTTPLGRILTRFSRDIDEVDVRLAMQMEMLLQNLTLVMFCLGMVSVIFPWFLLSIVPLGTFLYLVTRVTRVLLRELKRLDNISQSPFTSHITSSLQGLPTIHAYSRGPDFLNRYQALLDTNQAPHYLFNCAMRWLAVRLDLISISLVTAVALLIVLTHGQILPAYAGLAISYVIQLTGLFQFTVRLLSETEARFTSVERINHYITNLDTEGPRHSSPASCPDPCWPQEGRICFKDVQMRYRDDLPLVLKKLSFSIRPKETIGIVGRTGSGKSSLGIALFRLAELAGGSITVDGMDIAQIGLEDLRSRLSIIPQDPMLFIGSIRLNLDPSGRHTDAEIWEALEKTHMKDTISLLPETLSTEVTENGENFSMGERQLLCVARALLRCSKILLLDEATAAIDTETELLLQDTIRLGFEGCTTLVIAHRLNTVLGCNRIMVLDQGEIVEFDSPSALLANENSQFHALIAAAEGRANSTDLV</sequence>
<dbReference type="InterPro" id="IPR036640">
    <property type="entry name" value="ABC1_TM_sf"/>
</dbReference>
<comment type="catalytic activity">
    <reaction evidence="25">
        <text>N-acetyl-L-aspartyl-L-glutamyl-L-glutamate(in) + ATP + H2O = N-acetyl-L-aspartyl-L-glutamyl-L-glutamate(out) + ADP + phosphate + H(+)</text>
        <dbReference type="Rhea" id="RHEA:66732"/>
        <dbReference type="ChEBI" id="CHEBI:15377"/>
        <dbReference type="ChEBI" id="CHEBI:15378"/>
        <dbReference type="ChEBI" id="CHEBI:30616"/>
        <dbReference type="ChEBI" id="CHEBI:43474"/>
        <dbReference type="ChEBI" id="CHEBI:76935"/>
        <dbReference type="ChEBI" id="CHEBI:456216"/>
    </reaction>
    <physiologicalReaction direction="left-to-right" evidence="25">
        <dbReference type="Rhea" id="RHEA:66733"/>
    </physiologicalReaction>
</comment>
<evidence type="ECO:0000256" key="22">
    <source>
        <dbReference type="ARBA" id="ARBA00050661"/>
    </source>
</evidence>
<keyword evidence="8" id="KW-1003">Cell membrane</keyword>
<evidence type="ECO:0000259" key="32">
    <source>
        <dbReference type="PROSITE" id="PS50893"/>
    </source>
</evidence>
<evidence type="ECO:0000256" key="12">
    <source>
        <dbReference type="ARBA" id="ARBA00022741"/>
    </source>
</evidence>
<evidence type="ECO:0000256" key="28">
    <source>
        <dbReference type="ARBA" id="ARBA00069159"/>
    </source>
</evidence>
<evidence type="ECO:0000256" key="19">
    <source>
        <dbReference type="ARBA" id="ARBA00023180"/>
    </source>
</evidence>
<dbReference type="GO" id="GO:0005524">
    <property type="term" value="F:ATP binding"/>
    <property type="evidence" value="ECO:0007669"/>
    <property type="project" value="UniProtKB-KW"/>
</dbReference>
<dbReference type="Gene3D" id="1.20.1560.10">
    <property type="entry name" value="ABC transporter type 1, transmembrane domain"/>
    <property type="match status" value="2"/>
</dbReference>
<keyword evidence="17" id="KW-0333">Golgi apparatus</keyword>
<feature type="transmembrane region" description="Helical" evidence="31">
    <location>
        <begin position="397"/>
        <end position="414"/>
    </location>
</feature>
<dbReference type="Gene3D" id="3.40.50.300">
    <property type="entry name" value="P-loop containing nucleotide triphosphate hydrolases"/>
    <property type="match status" value="2"/>
</dbReference>
<evidence type="ECO:0000256" key="18">
    <source>
        <dbReference type="ARBA" id="ARBA00023136"/>
    </source>
</evidence>
<proteinExistence type="inferred from homology"/>
<dbReference type="Pfam" id="PF00005">
    <property type="entry name" value="ABC_tran"/>
    <property type="match status" value="2"/>
</dbReference>
<evidence type="ECO:0000256" key="21">
    <source>
        <dbReference type="ARBA" id="ARBA00034018"/>
    </source>
</evidence>
<dbReference type="PROSITE" id="PS00211">
    <property type="entry name" value="ABC_TRANSPORTER_1"/>
    <property type="match status" value="1"/>
</dbReference>
<feature type="transmembrane region" description="Helical" evidence="31">
    <location>
        <begin position="254"/>
        <end position="275"/>
    </location>
</feature>
<feature type="domain" description="ABC transporter" evidence="32">
    <location>
        <begin position="1172"/>
        <end position="1406"/>
    </location>
</feature>
<dbReference type="OrthoDB" id="6500128at2759"/>
<evidence type="ECO:0000256" key="3">
    <source>
        <dbReference type="ARBA" id="ARBA00004554"/>
    </source>
</evidence>
<keyword evidence="14" id="KW-0067">ATP-binding</keyword>
<feature type="transmembrane region" description="Helical" evidence="31">
    <location>
        <begin position="971"/>
        <end position="989"/>
    </location>
</feature>
<feature type="compositionally biased region" description="Low complexity" evidence="30">
    <location>
        <begin position="789"/>
        <end position="799"/>
    </location>
</feature>
<evidence type="ECO:0000256" key="6">
    <source>
        <dbReference type="ARBA" id="ARBA00012191"/>
    </source>
</evidence>
<dbReference type="CDD" id="cd18599">
    <property type="entry name" value="ABC_6TM_MRP5_8_9_D2"/>
    <property type="match status" value="1"/>
</dbReference>
<organism evidence="34 35">
    <name type="scientific">Paramormyrops kingsleyae</name>
    <dbReference type="NCBI Taxonomy" id="1676925"/>
    <lineage>
        <taxon>Eukaryota</taxon>
        <taxon>Metazoa</taxon>
        <taxon>Chordata</taxon>
        <taxon>Craniata</taxon>
        <taxon>Vertebrata</taxon>
        <taxon>Euteleostomi</taxon>
        <taxon>Actinopterygii</taxon>
        <taxon>Neopterygii</taxon>
        <taxon>Teleostei</taxon>
        <taxon>Osteoglossocephala</taxon>
        <taxon>Osteoglossomorpha</taxon>
        <taxon>Osteoglossiformes</taxon>
        <taxon>Mormyridae</taxon>
        <taxon>Paramormyrops</taxon>
    </lineage>
</organism>
<evidence type="ECO:0000256" key="25">
    <source>
        <dbReference type="ARBA" id="ARBA00052576"/>
    </source>
</evidence>
<keyword evidence="9" id="KW-0597">Phosphoprotein</keyword>
<feature type="transmembrane region" description="Helical" evidence="31">
    <location>
        <begin position="361"/>
        <end position="391"/>
    </location>
</feature>
<feature type="domain" description="ABC transporter" evidence="32">
    <location>
        <begin position="526"/>
        <end position="751"/>
    </location>
</feature>
<dbReference type="GO" id="GO:0016323">
    <property type="term" value="C:basolateral plasma membrane"/>
    <property type="evidence" value="ECO:0007669"/>
    <property type="project" value="UniProtKB-SubCell"/>
</dbReference>
<feature type="transmembrane region" description="Helical" evidence="31">
    <location>
        <begin position="146"/>
        <end position="172"/>
    </location>
</feature>
<keyword evidence="12" id="KW-0547">Nucleotide-binding</keyword>
<evidence type="ECO:0000256" key="5">
    <source>
        <dbReference type="ARBA" id="ARBA00009726"/>
    </source>
</evidence>
<protein>
    <recommendedName>
        <fullName evidence="28">ATP-binding cassette sub-family C member 5</fullName>
        <ecNumber evidence="6">7.6.2.2</ecNumber>
    </recommendedName>
    <alternativeName>
        <fullName evidence="29">Multidrug resistance-associated protein 5</fullName>
    </alternativeName>
</protein>
<keyword evidence="7" id="KW-0813">Transport</keyword>
<comment type="catalytic activity">
    <reaction evidence="21">
        <text>ATP + H2O + xenobioticSide 1 = ADP + phosphate + xenobioticSide 2.</text>
        <dbReference type="EC" id="7.6.2.2"/>
    </reaction>
</comment>
<dbReference type="Proteomes" id="UP000261540">
    <property type="component" value="Unplaced"/>
</dbReference>
<dbReference type="InterPro" id="IPR003439">
    <property type="entry name" value="ABC_transporter-like_ATP-bd"/>
</dbReference>
<feature type="transmembrane region" description="Helical" evidence="31">
    <location>
        <begin position="1103"/>
        <end position="1125"/>
    </location>
</feature>